<feature type="region of interest" description="Disordered" evidence="2">
    <location>
        <begin position="384"/>
        <end position="414"/>
    </location>
</feature>
<evidence type="ECO:0000313" key="6">
    <source>
        <dbReference type="Proteomes" id="UP000318538"/>
    </source>
</evidence>
<keyword evidence="6" id="KW-1185">Reference proteome</keyword>
<keyword evidence="1" id="KW-0732">Signal</keyword>
<dbReference type="Gene3D" id="2.130.10.10">
    <property type="entry name" value="YVTN repeat-like/Quinoprotein amine dehydrogenase"/>
    <property type="match status" value="1"/>
</dbReference>
<sequence>MTHPFASIRSFVQSLIPRSRRWCPGNSWIFAAVAIGGCALHSIASAGDQPMVVSLAGSGQLAVVSVADDGKLTVKSQTAMEGRPGASCFDATGRNLYVGSDSPSKIAVLRPDGDGLQSLQTVDVPAKPSFLAIDPSGRFLVASYYQTGQVSVHRILGEGRLSNRPVQLLDVGPHAHCVTFDSHGKFVFVSHTSSNSISQFVFDNKSGKLVPNTDVRLQREPGSGPRHLGFHPGDKFAYGSDEQGLSVTAYQIDSSSGTLARLQTCSTVPANFDGKGTASHVEVHPSGKYVYVANRGHGTIAGLTIDAESGALERFQNAATEPVVRSFCIAPDGRYLVAAGQRSDILVSYRIADDGRLEPADKLTIGATPWWVTCFRASQTPAQISTGKNERRADAMSADGRSSSPVPASGQATLSLGQGTMAGEVGESSALLQTRLTLGTALNADLDLVGSPGVARFEWSTSPDFADVKRSPWQTSVAQRDYIVRVTADNLEPDTKYFYRVIFGTSPSNTDTGPTCSLRTLPGPGGSRPVKLIVGSCMNYIKFMHGRAGNAGGPLTATPEDKRLGFPAFVSMKDAMPDFFVGTGDIVYYDNPYRVSTTVEELRRCWHEQFRFPRMIEFFQHVPAYWSKDDHDYRYNDSDNETDRAPLPQTAVRLFNEQLPIAAIDVVQPRAYRTIRVSRDVQIWLTEGREFRSANDAPDGPAKSMWGKVQRDWIKSTLQDSDAKWKLIISPTPMVGPDDGYKKDNHTSLEGFRHEANQFFDWVEQKQIENLFLVCGDRHWQYHSIHPKGVNEFAVGALNDENSRMGVLPGAEFGTDPTGQIIQPYTSREPSGGYLQIIAGDSLDVQFFDDQATRLYRIVFP</sequence>
<dbReference type="Pfam" id="PF10282">
    <property type="entry name" value="Lactonase"/>
    <property type="match status" value="1"/>
</dbReference>
<dbReference type="GO" id="GO:0003993">
    <property type="term" value="F:acid phosphatase activity"/>
    <property type="evidence" value="ECO:0007669"/>
    <property type="project" value="InterPro"/>
</dbReference>
<evidence type="ECO:0000256" key="2">
    <source>
        <dbReference type="SAM" id="MobiDB-lite"/>
    </source>
</evidence>
<feature type="domain" description="PhoD-like phosphatase metallophosphatase" evidence="3">
    <location>
        <begin position="564"/>
        <end position="803"/>
    </location>
</feature>
<dbReference type="SUPFAM" id="SSF49363">
    <property type="entry name" value="Purple acid phosphatase, N-terminal domain"/>
    <property type="match status" value="1"/>
</dbReference>
<dbReference type="EC" id="3.1.1.31" evidence="5"/>
<dbReference type="InterPro" id="IPR019405">
    <property type="entry name" value="Lactonase_7-beta_prop"/>
</dbReference>
<dbReference type="InterPro" id="IPR052900">
    <property type="entry name" value="Phospholipid_Metab_Enz"/>
</dbReference>
<dbReference type="AlphaFoldDB" id="A0A517NDR1"/>
<dbReference type="Proteomes" id="UP000318538">
    <property type="component" value="Chromosome"/>
</dbReference>
<dbReference type="SUPFAM" id="SSF51004">
    <property type="entry name" value="C-terminal (heme d1) domain of cytochrome cd1-nitrite reductase"/>
    <property type="match status" value="1"/>
</dbReference>
<dbReference type="KEGG" id="rlc:K227x_36670"/>
<evidence type="ECO:0000259" key="4">
    <source>
        <dbReference type="Pfam" id="PF16655"/>
    </source>
</evidence>
<dbReference type="InterPro" id="IPR038607">
    <property type="entry name" value="PhoD-like_sf"/>
</dbReference>
<protein>
    <submittedName>
        <fullName evidence="5">6-phosphogluconolactonase</fullName>
        <ecNumber evidence="5">3.1.1.31</ecNumber>
    </submittedName>
</protein>
<dbReference type="Pfam" id="PF16655">
    <property type="entry name" value="PhoD_N"/>
    <property type="match status" value="1"/>
</dbReference>
<evidence type="ECO:0000256" key="1">
    <source>
        <dbReference type="ARBA" id="ARBA00022729"/>
    </source>
</evidence>
<dbReference type="InterPro" id="IPR032093">
    <property type="entry name" value="PhoD_N"/>
</dbReference>
<dbReference type="InterPro" id="IPR015943">
    <property type="entry name" value="WD40/YVTN_repeat-like_dom_sf"/>
</dbReference>
<dbReference type="Gene3D" id="2.60.40.380">
    <property type="entry name" value="Purple acid phosphatase-like, N-terminal"/>
    <property type="match status" value="1"/>
</dbReference>
<dbReference type="SUPFAM" id="SSF56300">
    <property type="entry name" value="Metallo-dependent phosphatases"/>
    <property type="match status" value="1"/>
</dbReference>
<evidence type="ECO:0000259" key="3">
    <source>
        <dbReference type="Pfam" id="PF09423"/>
    </source>
</evidence>
<dbReference type="InterPro" id="IPR011048">
    <property type="entry name" value="Haem_d1_sf"/>
</dbReference>
<reference evidence="5 6" key="1">
    <citation type="submission" date="2019-02" db="EMBL/GenBank/DDBJ databases">
        <title>Deep-cultivation of Planctomycetes and their phenomic and genomic characterization uncovers novel biology.</title>
        <authorList>
            <person name="Wiegand S."/>
            <person name="Jogler M."/>
            <person name="Boedeker C."/>
            <person name="Pinto D."/>
            <person name="Vollmers J."/>
            <person name="Rivas-Marin E."/>
            <person name="Kohn T."/>
            <person name="Peeters S.H."/>
            <person name="Heuer A."/>
            <person name="Rast P."/>
            <person name="Oberbeckmann S."/>
            <person name="Bunk B."/>
            <person name="Jeske O."/>
            <person name="Meyerdierks A."/>
            <person name="Storesund J.E."/>
            <person name="Kallscheuer N."/>
            <person name="Luecker S."/>
            <person name="Lage O.M."/>
            <person name="Pohl T."/>
            <person name="Merkel B.J."/>
            <person name="Hornburger P."/>
            <person name="Mueller R.-W."/>
            <person name="Bruemmer F."/>
            <person name="Labrenz M."/>
            <person name="Spormann A.M."/>
            <person name="Op den Camp H."/>
            <person name="Overmann J."/>
            <person name="Amann R."/>
            <person name="Jetten M.S.M."/>
            <person name="Mascher T."/>
            <person name="Medema M.H."/>
            <person name="Devos D.P."/>
            <person name="Kaster A.-K."/>
            <person name="Ovreas L."/>
            <person name="Rohde M."/>
            <person name="Galperin M.Y."/>
            <person name="Jogler C."/>
        </authorList>
    </citation>
    <scope>NUCLEOTIDE SEQUENCE [LARGE SCALE GENOMIC DNA]</scope>
    <source>
        <strain evidence="5 6">K22_7</strain>
    </source>
</reference>
<organism evidence="5 6">
    <name type="scientific">Rubripirellula lacrimiformis</name>
    <dbReference type="NCBI Taxonomy" id="1930273"/>
    <lineage>
        <taxon>Bacteria</taxon>
        <taxon>Pseudomonadati</taxon>
        <taxon>Planctomycetota</taxon>
        <taxon>Planctomycetia</taxon>
        <taxon>Pirellulales</taxon>
        <taxon>Pirellulaceae</taxon>
        <taxon>Rubripirellula</taxon>
    </lineage>
</organism>
<dbReference type="InterPro" id="IPR008963">
    <property type="entry name" value="Purple_acid_Pase-like_N"/>
</dbReference>
<dbReference type="OrthoDB" id="9783365at2"/>
<dbReference type="GO" id="GO:0017057">
    <property type="term" value="F:6-phosphogluconolactonase activity"/>
    <property type="evidence" value="ECO:0007669"/>
    <property type="project" value="UniProtKB-EC"/>
</dbReference>
<dbReference type="PANTHER" id="PTHR43606:SF1">
    <property type="entry name" value="PHOD-LIKE PHOSPHATASE METALLOPHOSPHATASE DOMAIN-CONTAINING PROTEIN"/>
    <property type="match status" value="1"/>
</dbReference>
<dbReference type="Gene3D" id="3.60.21.70">
    <property type="entry name" value="PhoD-like phosphatase"/>
    <property type="match status" value="1"/>
</dbReference>
<dbReference type="InterPro" id="IPR018946">
    <property type="entry name" value="PhoD-like_MPP"/>
</dbReference>
<name>A0A517NDR1_9BACT</name>
<dbReference type="GO" id="GO:0046872">
    <property type="term" value="F:metal ion binding"/>
    <property type="evidence" value="ECO:0007669"/>
    <property type="project" value="InterPro"/>
</dbReference>
<dbReference type="InterPro" id="IPR029052">
    <property type="entry name" value="Metallo-depent_PP-like"/>
</dbReference>
<dbReference type="Pfam" id="PF09423">
    <property type="entry name" value="PhoD"/>
    <property type="match status" value="1"/>
</dbReference>
<accession>A0A517NDR1</accession>
<dbReference type="PANTHER" id="PTHR43606">
    <property type="entry name" value="PHOSPHATASE, PUTATIVE (AFU_ORTHOLOGUE AFUA_6G08710)-RELATED"/>
    <property type="match status" value="1"/>
</dbReference>
<feature type="domain" description="Phospholipase D N-terminal" evidence="4">
    <location>
        <begin position="419"/>
        <end position="508"/>
    </location>
</feature>
<proteinExistence type="predicted"/>
<dbReference type="RefSeq" id="WP_145171292.1">
    <property type="nucleotide sequence ID" value="NZ_CP036525.1"/>
</dbReference>
<gene>
    <name evidence="5" type="primary">pgl_1</name>
    <name evidence="5" type="ORF">K227x_36670</name>
</gene>
<evidence type="ECO:0000313" key="5">
    <source>
        <dbReference type="EMBL" id="QDT05267.1"/>
    </source>
</evidence>
<feature type="compositionally biased region" description="Polar residues" evidence="2">
    <location>
        <begin position="400"/>
        <end position="414"/>
    </location>
</feature>
<keyword evidence="5" id="KW-0378">Hydrolase</keyword>
<dbReference type="EMBL" id="CP036525">
    <property type="protein sequence ID" value="QDT05267.1"/>
    <property type="molecule type" value="Genomic_DNA"/>
</dbReference>